<dbReference type="InterPro" id="IPR000415">
    <property type="entry name" value="Nitroreductase-like"/>
</dbReference>
<organism evidence="1 2">
    <name type="scientific">Lentzea fradiae</name>
    <dbReference type="NCBI Taxonomy" id="200378"/>
    <lineage>
        <taxon>Bacteria</taxon>
        <taxon>Bacillati</taxon>
        <taxon>Actinomycetota</taxon>
        <taxon>Actinomycetes</taxon>
        <taxon>Pseudonocardiales</taxon>
        <taxon>Pseudonocardiaceae</taxon>
        <taxon>Lentzea</taxon>
    </lineage>
</organism>
<dbReference type="AlphaFoldDB" id="A0A1G8DPR1"/>
<proteinExistence type="predicted"/>
<dbReference type="STRING" id="200378.SAMN05216553_13311"/>
<reference evidence="2" key="1">
    <citation type="submission" date="2016-10" db="EMBL/GenBank/DDBJ databases">
        <authorList>
            <person name="Varghese N."/>
            <person name="Submissions S."/>
        </authorList>
    </citation>
    <scope>NUCLEOTIDE SEQUENCE [LARGE SCALE GENOMIC DNA]</scope>
    <source>
        <strain evidence="2">CGMCC 4.3506</strain>
    </source>
</reference>
<protein>
    <recommendedName>
        <fullName evidence="3">Nitroreductase domain-containing protein</fullName>
    </recommendedName>
</protein>
<evidence type="ECO:0000313" key="1">
    <source>
        <dbReference type="EMBL" id="SDH59666.1"/>
    </source>
</evidence>
<dbReference type="Gene3D" id="3.40.109.10">
    <property type="entry name" value="NADH Oxidase"/>
    <property type="match status" value="1"/>
</dbReference>
<keyword evidence="2" id="KW-1185">Reference proteome</keyword>
<dbReference type="Proteomes" id="UP000199623">
    <property type="component" value="Unassembled WGS sequence"/>
</dbReference>
<dbReference type="RefSeq" id="WP_090060422.1">
    <property type="nucleotide sequence ID" value="NZ_FNCC01000033.1"/>
</dbReference>
<dbReference type="OrthoDB" id="8156917at2"/>
<sequence length="230" mass="24719">MRWSAAEAAEIVEAARKAPVHSAGKPWVLELHNRSVYLYEVAGRSPHDPLGLDRLLTCGAALEHIVLAIRATGWHTKVVFPSDHANPDLIAIVQADRRQPPVNQELDQHRAIRLPGGDLDGDARDLVSANHWAGTELRPVDDHTVVVLTVGDGRPDHVRGGAALQAAVLAARVAGVRVRPVVHLMHRQVWRAGLIERHGLAGFPQALLVVGAKDPESVGPTAASADMARS</sequence>
<dbReference type="GO" id="GO:0016491">
    <property type="term" value="F:oxidoreductase activity"/>
    <property type="evidence" value="ECO:0007669"/>
    <property type="project" value="InterPro"/>
</dbReference>
<evidence type="ECO:0000313" key="2">
    <source>
        <dbReference type="Proteomes" id="UP000199623"/>
    </source>
</evidence>
<name>A0A1G8DPR1_9PSEU</name>
<dbReference type="EMBL" id="FNCC01000033">
    <property type="protein sequence ID" value="SDH59666.1"/>
    <property type="molecule type" value="Genomic_DNA"/>
</dbReference>
<evidence type="ECO:0008006" key="3">
    <source>
        <dbReference type="Google" id="ProtNLM"/>
    </source>
</evidence>
<accession>A0A1G8DPR1</accession>
<gene>
    <name evidence="1" type="ORF">SAMN05216553_13311</name>
</gene>